<reference evidence="2 3" key="1">
    <citation type="journal article" date="2021" name="BMC Genomics">
        <title>Telomere-to-telomere genome assembly of asparaginase-producing Trichoderma simmonsii.</title>
        <authorList>
            <person name="Chung D."/>
            <person name="Kwon Y.M."/>
            <person name="Yang Y."/>
        </authorList>
    </citation>
    <scope>NUCLEOTIDE SEQUENCE [LARGE SCALE GENOMIC DNA]</scope>
    <source>
        <strain evidence="2 3">GH-Sj1</strain>
    </source>
</reference>
<dbReference type="Proteomes" id="UP000826661">
    <property type="component" value="Chromosome I"/>
</dbReference>
<accession>A0A8G0P8B4</accession>
<evidence type="ECO:0000256" key="1">
    <source>
        <dbReference type="SAM" id="MobiDB-lite"/>
    </source>
</evidence>
<name>A0A8G0P8B4_9HYPO</name>
<proteinExistence type="predicted"/>
<dbReference type="EMBL" id="CP075864">
    <property type="protein sequence ID" value="QYS93105.1"/>
    <property type="molecule type" value="Genomic_DNA"/>
</dbReference>
<feature type="region of interest" description="Disordered" evidence="1">
    <location>
        <begin position="24"/>
        <end position="53"/>
    </location>
</feature>
<sequence length="53" mass="6134">MEWAFDKARWRSVTRQNSSPRFDVAAGLGDAVPESEEKDDERSTRAAARMWMM</sequence>
<evidence type="ECO:0000313" key="3">
    <source>
        <dbReference type="Proteomes" id="UP000826661"/>
    </source>
</evidence>
<organism evidence="2 3">
    <name type="scientific">Trichoderma simmonsii</name>
    <dbReference type="NCBI Taxonomy" id="1491479"/>
    <lineage>
        <taxon>Eukaryota</taxon>
        <taxon>Fungi</taxon>
        <taxon>Dikarya</taxon>
        <taxon>Ascomycota</taxon>
        <taxon>Pezizomycotina</taxon>
        <taxon>Sordariomycetes</taxon>
        <taxon>Hypocreomycetidae</taxon>
        <taxon>Hypocreales</taxon>
        <taxon>Hypocreaceae</taxon>
        <taxon>Trichoderma</taxon>
    </lineage>
</organism>
<gene>
    <name evidence="2" type="ORF">H0G86_000495</name>
</gene>
<dbReference type="AlphaFoldDB" id="A0A8G0P8B4"/>
<keyword evidence="3" id="KW-1185">Reference proteome</keyword>
<protein>
    <submittedName>
        <fullName evidence="2">Uncharacterized protein</fullName>
    </submittedName>
</protein>
<evidence type="ECO:0000313" key="2">
    <source>
        <dbReference type="EMBL" id="QYS93105.1"/>
    </source>
</evidence>